<evidence type="ECO:0000256" key="2">
    <source>
        <dbReference type="ARBA" id="ARBA00007069"/>
    </source>
</evidence>
<evidence type="ECO:0000256" key="7">
    <source>
        <dbReference type="ARBA" id="ARBA00023136"/>
    </source>
</evidence>
<protein>
    <submittedName>
        <fullName evidence="10">Binding-protein-dependent transport systems inner membrane component</fullName>
    </submittedName>
</protein>
<evidence type="ECO:0000256" key="3">
    <source>
        <dbReference type="ARBA" id="ARBA00022448"/>
    </source>
</evidence>
<proteinExistence type="inferred from homology"/>
<evidence type="ECO:0000259" key="9">
    <source>
        <dbReference type="PROSITE" id="PS50928"/>
    </source>
</evidence>
<sequence>MSETINLLLVGTWQTIYMVVVSTFIATIFGVPLGVLLMVTDKDQILHNEPLNKILGTIVNIFRSVPFVILLIVLIPFTRVLVGKAIGTTAAIVPLSVAAIPFMGRLTETALREVDRGVIEAAKAMGASPLQIITKVLVPEALPSIAAGITITTINLVGYSAMAGVIGGGGLGDLAVRYGYQRFMLDIMLYTVAILVAMVQLIQFLGDMLVKHLSRNR</sequence>
<evidence type="ECO:0000313" key="10">
    <source>
        <dbReference type="EMBL" id="ADD02590.1"/>
    </source>
</evidence>
<keyword evidence="5 8" id="KW-0812">Transmembrane</keyword>
<evidence type="ECO:0000256" key="4">
    <source>
        <dbReference type="ARBA" id="ARBA00022475"/>
    </source>
</evidence>
<dbReference type="InterPro" id="IPR051322">
    <property type="entry name" value="AA_ABC_Transporter_Permease"/>
</dbReference>
<dbReference type="OrthoDB" id="9793490at2"/>
<accession>D3T2Y8</accession>
<reference evidence="10" key="1">
    <citation type="submission" date="2010-02" db="EMBL/GenBank/DDBJ databases">
        <title>Complete sequence of Thermoanaerobacter italicus Ab9.</title>
        <authorList>
            <consortium name="US DOE Joint Genome Institute"/>
            <person name="Lucas S."/>
            <person name="Copeland A."/>
            <person name="Lapidus A."/>
            <person name="Cheng J.-F."/>
            <person name="Bruce D."/>
            <person name="Goodwin L."/>
            <person name="Pitluck S."/>
            <person name="Chertkov O."/>
            <person name="Detter J.C."/>
            <person name="Han C."/>
            <person name="Tapia R."/>
            <person name="Land M."/>
            <person name="Hauser L."/>
            <person name="Kyrpides N."/>
            <person name="Mikhailova N."/>
            <person name="Hemme C.L."/>
            <person name="Woyke T."/>
        </authorList>
    </citation>
    <scope>NUCLEOTIDE SEQUENCE [LARGE SCALE GENOMIC DNA]</scope>
    <source>
        <strain evidence="10">Ab9</strain>
    </source>
</reference>
<comment type="subcellular location">
    <subcellularLocation>
        <location evidence="1 8">Cell membrane</location>
        <topology evidence="1 8">Multi-pass membrane protein</topology>
    </subcellularLocation>
</comment>
<dbReference type="GO" id="GO:0048473">
    <property type="term" value="P:D-methionine transmembrane transport"/>
    <property type="evidence" value="ECO:0007669"/>
    <property type="project" value="TreeGrafter"/>
</dbReference>
<organism evidence="10 11">
    <name type="scientific">Thermoanaerobacter italicus (strain DSM 9252 / Ab9)</name>
    <dbReference type="NCBI Taxonomy" id="580331"/>
    <lineage>
        <taxon>Bacteria</taxon>
        <taxon>Bacillati</taxon>
        <taxon>Bacillota</taxon>
        <taxon>Clostridia</taxon>
        <taxon>Thermoanaerobacterales</taxon>
        <taxon>Thermoanaerobacteraceae</taxon>
        <taxon>Thermoanaerobacter</taxon>
    </lineage>
</organism>
<dbReference type="EMBL" id="CP001936">
    <property type="protein sequence ID" value="ADD02590.1"/>
    <property type="molecule type" value="Genomic_DNA"/>
</dbReference>
<dbReference type="NCBIfam" id="NF008049">
    <property type="entry name" value="PRK10782.1"/>
    <property type="match status" value="1"/>
</dbReference>
<feature type="transmembrane region" description="Helical" evidence="8">
    <location>
        <begin position="145"/>
        <end position="167"/>
    </location>
</feature>
<dbReference type="Proteomes" id="UP000001552">
    <property type="component" value="Chromosome"/>
</dbReference>
<feature type="domain" description="ABC transmembrane type-1" evidence="9">
    <location>
        <begin position="12"/>
        <end position="206"/>
    </location>
</feature>
<gene>
    <name evidence="10" type="ordered locus">Thit_1328</name>
</gene>
<name>D3T2Y8_THEIA</name>
<dbReference type="KEGG" id="tit:Thit_1328"/>
<keyword evidence="7 8" id="KW-0472">Membrane</keyword>
<keyword evidence="4" id="KW-1003">Cell membrane</keyword>
<dbReference type="FunFam" id="1.10.3720.10:FF:000002">
    <property type="entry name" value="D-methionine ABC transporter permease MetI"/>
    <property type="match status" value="1"/>
</dbReference>
<dbReference type="Pfam" id="PF00528">
    <property type="entry name" value="BPD_transp_1"/>
    <property type="match status" value="1"/>
</dbReference>
<dbReference type="PROSITE" id="PS50928">
    <property type="entry name" value="ABC_TM1"/>
    <property type="match status" value="1"/>
</dbReference>
<feature type="transmembrane region" description="Helical" evidence="8">
    <location>
        <begin position="51"/>
        <end position="75"/>
    </location>
</feature>
<feature type="transmembrane region" description="Helical" evidence="8">
    <location>
        <begin position="81"/>
        <end position="102"/>
    </location>
</feature>
<dbReference type="PANTHER" id="PTHR30450:SF1">
    <property type="entry name" value="D-METHIONINE TRANSPORT SYSTEM PERMEASE PROTEIN METI-RELATED"/>
    <property type="match status" value="1"/>
</dbReference>
<keyword evidence="3 8" id="KW-0813">Transport</keyword>
<dbReference type="AlphaFoldDB" id="D3T2Y8"/>
<evidence type="ECO:0000313" key="11">
    <source>
        <dbReference type="Proteomes" id="UP000001552"/>
    </source>
</evidence>
<dbReference type="RefSeq" id="WP_012995378.1">
    <property type="nucleotide sequence ID" value="NC_013921.1"/>
</dbReference>
<evidence type="ECO:0000256" key="1">
    <source>
        <dbReference type="ARBA" id="ARBA00004651"/>
    </source>
</evidence>
<keyword evidence="11" id="KW-1185">Reference proteome</keyword>
<evidence type="ECO:0000256" key="6">
    <source>
        <dbReference type="ARBA" id="ARBA00022989"/>
    </source>
</evidence>
<feature type="transmembrane region" description="Helical" evidence="8">
    <location>
        <begin position="16"/>
        <end position="39"/>
    </location>
</feature>
<dbReference type="HOGENOM" id="CLU_077375_0_1_9"/>
<dbReference type="InterPro" id="IPR035906">
    <property type="entry name" value="MetI-like_sf"/>
</dbReference>
<evidence type="ECO:0000256" key="5">
    <source>
        <dbReference type="ARBA" id="ARBA00022692"/>
    </source>
</evidence>
<dbReference type="SUPFAM" id="SSF161098">
    <property type="entry name" value="MetI-like"/>
    <property type="match status" value="1"/>
</dbReference>
<dbReference type="Gene3D" id="1.10.3720.10">
    <property type="entry name" value="MetI-like"/>
    <property type="match status" value="1"/>
</dbReference>
<evidence type="ECO:0000256" key="8">
    <source>
        <dbReference type="RuleBase" id="RU363032"/>
    </source>
</evidence>
<feature type="transmembrane region" description="Helical" evidence="8">
    <location>
        <begin position="187"/>
        <end position="210"/>
    </location>
</feature>
<comment type="similarity">
    <text evidence="2">Belongs to the binding-protein-dependent transport system permease family. CysTW subfamily.</text>
</comment>
<dbReference type="PANTHER" id="PTHR30450">
    <property type="entry name" value="ABC TRANSPORTER PERMEASE"/>
    <property type="match status" value="1"/>
</dbReference>
<keyword evidence="6 8" id="KW-1133">Transmembrane helix</keyword>
<dbReference type="InterPro" id="IPR000515">
    <property type="entry name" value="MetI-like"/>
</dbReference>
<dbReference type="CDD" id="cd06261">
    <property type="entry name" value="TM_PBP2"/>
    <property type="match status" value="1"/>
</dbReference>
<dbReference type="eggNOG" id="COG2011">
    <property type="taxonomic scope" value="Bacteria"/>
</dbReference>
<dbReference type="GO" id="GO:0005886">
    <property type="term" value="C:plasma membrane"/>
    <property type="evidence" value="ECO:0007669"/>
    <property type="project" value="UniProtKB-SubCell"/>
</dbReference>